<evidence type="ECO:0000256" key="4">
    <source>
        <dbReference type="ARBA" id="ARBA00022722"/>
    </source>
</evidence>
<keyword evidence="7" id="KW-0539">Nucleus</keyword>
<dbReference type="InterPro" id="IPR045249">
    <property type="entry name" value="HARBI1-like"/>
</dbReference>
<evidence type="ECO:0000256" key="2">
    <source>
        <dbReference type="ARBA" id="ARBA00004123"/>
    </source>
</evidence>
<keyword evidence="4" id="KW-0540">Nuclease</keyword>
<evidence type="ECO:0000256" key="7">
    <source>
        <dbReference type="ARBA" id="ARBA00023242"/>
    </source>
</evidence>
<feature type="domain" description="DDE Tnp4" evidence="8">
    <location>
        <begin position="80"/>
        <end position="178"/>
    </location>
</feature>
<dbReference type="InParanoid" id="A0A1X7V6J5"/>
<keyword evidence="6" id="KW-0378">Hydrolase</keyword>
<dbReference type="Pfam" id="PF13359">
    <property type="entry name" value="DDE_Tnp_4"/>
    <property type="match status" value="1"/>
</dbReference>
<dbReference type="PANTHER" id="PTHR22930">
    <property type="match status" value="1"/>
</dbReference>
<dbReference type="GO" id="GO:0005634">
    <property type="term" value="C:nucleus"/>
    <property type="evidence" value="ECO:0007669"/>
    <property type="project" value="UniProtKB-SubCell"/>
</dbReference>
<comment type="subcellular location">
    <subcellularLocation>
        <location evidence="2">Nucleus</location>
    </subcellularLocation>
</comment>
<evidence type="ECO:0000256" key="6">
    <source>
        <dbReference type="ARBA" id="ARBA00022801"/>
    </source>
</evidence>
<keyword evidence="5" id="KW-0479">Metal-binding</keyword>
<dbReference type="GO" id="GO:0016787">
    <property type="term" value="F:hydrolase activity"/>
    <property type="evidence" value="ECO:0007669"/>
    <property type="project" value="UniProtKB-KW"/>
</dbReference>
<dbReference type="GO" id="GO:0004518">
    <property type="term" value="F:nuclease activity"/>
    <property type="evidence" value="ECO:0007669"/>
    <property type="project" value="UniProtKB-KW"/>
</dbReference>
<reference evidence="9" key="1">
    <citation type="submission" date="2017-05" db="UniProtKB">
        <authorList>
            <consortium name="EnsemblMetazoa"/>
        </authorList>
    </citation>
    <scope>IDENTIFICATION</scope>
</reference>
<dbReference type="PANTHER" id="PTHR22930:SF269">
    <property type="entry name" value="NUCLEASE HARBI1-LIKE PROTEIN"/>
    <property type="match status" value="1"/>
</dbReference>
<accession>A0A1X7V6J5</accession>
<dbReference type="GO" id="GO:0046872">
    <property type="term" value="F:metal ion binding"/>
    <property type="evidence" value="ECO:0007669"/>
    <property type="project" value="UniProtKB-KW"/>
</dbReference>
<dbReference type="eggNOG" id="KOG4585">
    <property type="taxonomic scope" value="Eukaryota"/>
</dbReference>
<dbReference type="EnsemblMetazoa" id="Aqu2.1.35905_001">
    <property type="protein sequence ID" value="Aqu2.1.35905_001"/>
    <property type="gene ID" value="Aqu2.1.35905"/>
</dbReference>
<dbReference type="InterPro" id="IPR027806">
    <property type="entry name" value="HARBI1_dom"/>
</dbReference>
<evidence type="ECO:0000313" key="9">
    <source>
        <dbReference type="EnsemblMetazoa" id="Aqu2.1.35905_001"/>
    </source>
</evidence>
<evidence type="ECO:0000256" key="5">
    <source>
        <dbReference type="ARBA" id="ARBA00022723"/>
    </source>
</evidence>
<protein>
    <recommendedName>
        <fullName evidence="8">DDE Tnp4 domain-containing protein</fullName>
    </recommendedName>
</protein>
<dbReference type="OrthoDB" id="10061326at2759"/>
<evidence type="ECO:0000256" key="3">
    <source>
        <dbReference type="ARBA" id="ARBA00006958"/>
    </source>
</evidence>
<evidence type="ECO:0000256" key="1">
    <source>
        <dbReference type="ARBA" id="ARBA00001968"/>
    </source>
</evidence>
<proteinExistence type="inferred from homology"/>
<evidence type="ECO:0000259" key="8">
    <source>
        <dbReference type="Pfam" id="PF13359"/>
    </source>
</evidence>
<organism evidence="9">
    <name type="scientific">Amphimedon queenslandica</name>
    <name type="common">Sponge</name>
    <dbReference type="NCBI Taxonomy" id="400682"/>
    <lineage>
        <taxon>Eukaryota</taxon>
        <taxon>Metazoa</taxon>
        <taxon>Porifera</taxon>
        <taxon>Demospongiae</taxon>
        <taxon>Heteroscleromorpha</taxon>
        <taxon>Haplosclerida</taxon>
        <taxon>Niphatidae</taxon>
        <taxon>Amphimedon</taxon>
    </lineage>
</organism>
<comment type="cofactor">
    <cofactor evidence="1">
        <name>a divalent metal cation</name>
        <dbReference type="ChEBI" id="CHEBI:60240"/>
    </cofactor>
</comment>
<name>A0A1X7V6J5_AMPQE</name>
<sequence>MRLSDPESHFRYLRMTKESFDFILSKGRSSVSNIIKETCEAIWLTLGSEYVRAPSSKKDWLEISNEFEMRWNFPNCIGAIDGKHIIIESPDNSGSLYYNYEGTFSVVLLAICDAHYRFTLVVIGQAGRFSDGGVFSNFQFGDALEYNELNTPDSRCLPGSTKKFPYVLVGDEAFPLKTWRLFRKPIRSKTEKVIPYVQATISLHNYLRTKETSMYAPPGFDDTEDDMGNQYLGS</sequence>
<dbReference type="OMA" id="VEDVCEQ"/>
<dbReference type="AlphaFoldDB" id="A0A1X7V6J5"/>
<comment type="similarity">
    <text evidence="3">Belongs to the HARBI1 family.</text>
</comment>